<dbReference type="Pfam" id="PF25155">
    <property type="entry name" value="NTF2_YvbJ"/>
    <property type="match status" value="1"/>
</dbReference>
<dbReference type="InterPro" id="IPR056902">
    <property type="entry name" value="NTF2_YvbJ"/>
</dbReference>
<dbReference type="Pfam" id="PF22813">
    <property type="entry name" value="TcaA_2nd"/>
    <property type="match status" value="1"/>
</dbReference>
<gene>
    <name evidence="5" type="ORF">HMPREF3213_02073</name>
    <name evidence="4" type="ORF">SB48_HM08orf01881</name>
</gene>
<evidence type="ECO:0000313" key="6">
    <source>
        <dbReference type="Proteomes" id="UP000032024"/>
    </source>
</evidence>
<dbReference type="EMBL" id="LRPN01000078">
    <property type="protein sequence ID" value="KWZ81137.1"/>
    <property type="molecule type" value="Genomic_DNA"/>
</dbReference>
<keyword evidence="1" id="KW-1133">Transmembrane helix</keyword>
<dbReference type="STRING" id="1398.AB434_4034"/>
<feature type="domain" description="TcaA second" evidence="2">
    <location>
        <begin position="34"/>
        <end position="127"/>
    </location>
</feature>
<keyword evidence="1" id="KW-0812">Transmembrane</keyword>
<sequence length="267" mass="30027">MAQLTKHKWLIAIAAAVIVVLAVIWIALSQASKPDRVLEKFENAVKTKDTKQLEGLIVADNPNALVNNTSLQAMIRYLKTNANSYQVIRDGIHNQIKDENYAETNQQISLVQDGKKWGFFPDYKLKVKTVHLKVTGQSDNDQLNVSIGNMKVPEKKESHTYGPLLPGTYQTNVTVKNSLGTFFQKEKKDLWGNSEVSMIVDDSRLAQKSENVQKGILEAIRKFNEDLSVYTTSGLDANKLSNATDSFKEDFSLEQAQFEAIKDYVKK</sequence>
<name>A0A0C5C9E5_HEYCO</name>
<keyword evidence="1" id="KW-0472">Membrane</keyword>
<evidence type="ECO:0000259" key="3">
    <source>
        <dbReference type="Pfam" id="PF25155"/>
    </source>
</evidence>
<dbReference type="GeneID" id="93259014"/>
<feature type="domain" description="YvbJ-like NTF2-like" evidence="3">
    <location>
        <begin position="216"/>
        <end position="265"/>
    </location>
</feature>
<evidence type="ECO:0008006" key="8">
    <source>
        <dbReference type="Google" id="ProtNLM"/>
    </source>
</evidence>
<organism evidence="5 7">
    <name type="scientific">Heyndrickxia coagulans</name>
    <name type="common">Weizmannia coagulans</name>
    <dbReference type="NCBI Taxonomy" id="1398"/>
    <lineage>
        <taxon>Bacteria</taxon>
        <taxon>Bacillati</taxon>
        <taxon>Bacillota</taxon>
        <taxon>Bacilli</taxon>
        <taxon>Bacillales</taxon>
        <taxon>Bacillaceae</taxon>
        <taxon>Heyndrickxia</taxon>
    </lineage>
</organism>
<dbReference type="PANTHER" id="PTHR40038:SF1">
    <property type="entry name" value="MEMBRANE-ASSOCIATED PROTEIN TCAA"/>
    <property type="match status" value="1"/>
</dbReference>
<dbReference type="Proteomes" id="UP000070376">
    <property type="component" value="Unassembled WGS sequence"/>
</dbReference>
<reference evidence="4" key="1">
    <citation type="submission" date="2015-01" db="EMBL/GenBank/DDBJ databases">
        <title>Comparative genome analysis of Bacillus coagulans HM-08, Clostridium butyricum HM-68, Bacillus subtilis HM-66 and Bacillus licheniformis BL-09.</title>
        <authorList>
            <person name="Zhang H."/>
        </authorList>
    </citation>
    <scope>NUCLEOTIDE SEQUENCE [LARGE SCALE GENOMIC DNA]</scope>
    <source>
        <strain evidence="4">HM-08</strain>
    </source>
</reference>
<reference evidence="6" key="2">
    <citation type="submission" date="2015-01" db="EMBL/GenBank/DDBJ databases">
        <title>Comparative genome analysis of Bacillus coagulans HM-08, Clostridium butyricum HM-68, Bacillus subtilis HM-66 and Bacillus paralicheniformis BL-09.</title>
        <authorList>
            <person name="Zhang H."/>
        </authorList>
    </citation>
    <scope>NUCLEOTIDE SEQUENCE [LARGE SCALE GENOMIC DNA]</scope>
    <source>
        <strain evidence="6">HM-08</strain>
    </source>
</reference>
<evidence type="ECO:0000259" key="2">
    <source>
        <dbReference type="Pfam" id="PF22813"/>
    </source>
</evidence>
<reference evidence="5" key="3">
    <citation type="submission" date="2016-01" db="EMBL/GenBank/DDBJ databases">
        <authorList>
            <person name="Oliw E.H."/>
        </authorList>
    </citation>
    <scope>NUCLEOTIDE SEQUENCE [LARGE SCALE GENOMIC DNA]</scope>
    <source>
        <strain evidence="5">GED7749B</strain>
    </source>
</reference>
<keyword evidence="6" id="KW-1185">Reference proteome</keyword>
<dbReference type="Proteomes" id="UP000032024">
    <property type="component" value="Chromosome"/>
</dbReference>
<dbReference type="RefSeq" id="WP_225620908.1">
    <property type="nucleotide sequence ID" value="NZ_CP010525.1"/>
</dbReference>
<dbReference type="EMBL" id="CP010525">
    <property type="protein sequence ID" value="AJO22010.1"/>
    <property type="molecule type" value="Genomic_DNA"/>
</dbReference>
<evidence type="ECO:0000256" key="1">
    <source>
        <dbReference type="SAM" id="Phobius"/>
    </source>
</evidence>
<evidence type="ECO:0000313" key="4">
    <source>
        <dbReference type="EMBL" id="AJO22010.1"/>
    </source>
</evidence>
<dbReference type="PATRIC" id="fig|1398.18.peg.1236"/>
<accession>A0A0C5C9E5</accession>
<reference evidence="7" key="4">
    <citation type="submission" date="2016-01" db="EMBL/GenBank/DDBJ databases">
        <authorList>
            <person name="Mitreva M."/>
            <person name="Pepin K.H."/>
            <person name="Mihindukulasuriya K.A."/>
            <person name="Fulton R."/>
            <person name="Fronick C."/>
            <person name="O'Laughlin M."/>
            <person name="Miner T."/>
            <person name="Herter B."/>
            <person name="Rosa B.A."/>
            <person name="Cordes M."/>
            <person name="Tomlinson C."/>
            <person name="Wollam A."/>
            <person name="Palsikar V.B."/>
            <person name="Mardis E.R."/>
            <person name="Wilson R.K."/>
        </authorList>
    </citation>
    <scope>NUCLEOTIDE SEQUENCE [LARGE SCALE GENOMIC DNA]</scope>
    <source>
        <strain evidence="7">GED7749B</strain>
    </source>
</reference>
<evidence type="ECO:0000313" key="5">
    <source>
        <dbReference type="EMBL" id="KWZ81137.1"/>
    </source>
</evidence>
<dbReference type="AlphaFoldDB" id="A0A0C5C9E5"/>
<feature type="transmembrane region" description="Helical" evidence="1">
    <location>
        <begin position="9"/>
        <end position="28"/>
    </location>
</feature>
<protein>
    <recommendedName>
        <fullName evidence="8">Lipoprotein</fullName>
    </recommendedName>
</protein>
<evidence type="ECO:0000313" key="7">
    <source>
        <dbReference type="Proteomes" id="UP000070376"/>
    </source>
</evidence>
<dbReference type="PANTHER" id="PTHR40038">
    <property type="entry name" value="MEMBRANE-ASSOCIATED PROTEIN TCAA"/>
    <property type="match status" value="1"/>
</dbReference>
<dbReference type="InterPro" id="IPR054529">
    <property type="entry name" value="TcaA_2nd"/>
</dbReference>
<proteinExistence type="predicted"/>